<dbReference type="Proteomes" id="UP000001551">
    <property type="component" value="Chromosome"/>
</dbReference>
<dbReference type="STRING" id="663278.Ethha_2162"/>
<gene>
    <name evidence="1" type="ordered locus">Ethha_2162</name>
</gene>
<sequence>MANQNGKPTKEEIERLLQIASKKLGITPEKLKTTLSDKKATQDLLGRLGGEKAKQALHDPQALNDLVKNNPQAKKFYDDLTGGGKNG</sequence>
<dbReference type="RefSeq" id="WP_013486027.1">
    <property type="nucleotide sequence ID" value="NC_014828.1"/>
</dbReference>
<evidence type="ECO:0000313" key="2">
    <source>
        <dbReference type="Proteomes" id="UP000001551"/>
    </source>
</evidence>
<name>E6U3Z9_ETHHY</name>
<protein>
    <submittedName>
        <fullName evidence="1">Ribosome releasing factor</fullName>
    </submittedName>
</protein>
<dbReference type="KEGG" id="eha:Ethha_2162"/>
<dbReference type="EMBL" id="CP002400">
    <property type="protein sequence ID" value="ADU27679.1"/>
    <property type="molecule type" value="Genomic_DNA"/>
</dbReference>
<accession>E6U3Z9</accession>
<dbReference type="HOGENOM" id="CLU_2506848_0_0_9"/>
<reference evidence="1 2" key="1">
    <citation type="submission" date="2010-12" db="EMBL/GenBank/DDBJ databases">
        <title>Complete sequence of Ethanoligenens harbinense YUAN-3.</title>
        <authorList>
            <person name="Lucas S."/>
            <person name="Copeland A."/>
            <person name="Lapidus A."/>
            <person name="Cheng J.-F."/>
            <person name="Bruce D."/>
            <person name="Goodwin L."/>
            <person name="Pitluck S."/>
            <person name="Chertkov O."/>
            <person name="Misra M."/>
            <person name="Detter J.C."/>
            <person name="Han C."/>
            <person name="Tapia R."/>
            <person name="Land M."/>
            <person name="Hauser L."/>
            <person name="Jeffries C."/>
            <person name="Kyrpides N."/>
            <person name="Ivanova N."/>
            <person name="Mikhailova N."/>
            <person name="Wang A."/>
            <person name="Mouttaki H."/>
            <person name="He Z."/>
            <person name="Zhou J."/>
            <person name="Hemme C.L."/>
            <person name="Woyke T."/>
        </authorList>
    </citation>
    <scope>NUCLEOTIDE SEQUENCE [LARGE SCALE GENOMIC DNA]</scope>
    <source>
        <strain evidence="2">DSM 18485 / JCM 12961 / CGMCC 1.5033 / YUAN-3</strain>
    </source>
</reference>
<dbReference type="AlphaFoldDB" id="E6U3Z9"/>
<keyword evidence="2" id="KW-1185">Reference proteome</keyword>
<proteinExistence type="predicted"/>
<evidence type="ECO:0000313" key="1">
    <source>
        <dbReference type="EMBL" id="ADU27679.1"/>
    </source>
</evidence>
<organism evidence="1 2">
    <name type="scientific">Ethanoligenens harbinense (strain DSM 18485 / JCM 12961 / CGMCC 1.5033 / YUAN-3)</name>
    <dbReference type="NCBI Taxonomy" id="663278"/>
    <lineage>
        <taxon>Bacteria</taxon>
        <taxon>Bacillati</taxon>
        <taxon>Bacillota</taxon>
        <taxon>Clostridia</taxon>
        <taxon>Eubacteriales</taxon>
        <taxon>Oscillospiraceae</taxon>
        <taxon>Ethanoligenens</taxon>
    </lineage>
</organism>